<dbReference type="InterPro" id="IPR051625">
    <property type="entry name" value="Signaling_Regulatory_Domain"/>
</dbReference>
<dbReference type="Pfam" id="PF25390">
    <property type="entry name" value="WD40_RLD"/>
    <property type="match status" value="1"/>
</dbReference>
<feature type="repeat" description="RCC1" evidence="2">
    <location>
        <begin position="273"/>
        <end position="326"/>
    </location>
</feature>
<dbReference type="PROSITE" id="PS50012">
    <property type="entry name" value="RCC1_3"/>
    <property type="match status" value="6"/>
</dbReference>
<dbReference type="InterPro" id="IPR000408">
    <property type="entry name" value="Reg_chr_condens"/>
</dbReference>
<dbReference type="PANTHER" id="PTHR22872">
    <property type="entry name" value="BTK-BINDING PROTEIN-RELATED"/>
    <property type="match status" value="1"/>
</dbReference>
<feature type="repeat" description="RCC1" evidence="2">
    <location>
        <begin position="108"/>
        <end position="163"/>
    </location>
</feature>
<gene>
    <name evidence="4" type="ORF">GSLYS_00013657001</name>
</gene>
<evidence type="ECO:0000259" key="3">
    <source>
        <dbReference type="Pfam" id="PF25390"/>
    </source>
</evidence>
<comment type="caution">
    <text evidence="4">The sequence shown here is derived from an EMBL/GenBank/DDBJ whole genome shotgun (WGS) entry which is preliminary data.</text>
</comment>
<dbReference type="SUPFAM" id="SSF50985">
    <property type="entry name" value="RCC1/BLIP-II"/>
    <property type="match status" value="2"/>
</dbReference>
<accession>A0AAV2I1H2</accession>
<dbReference type="InterPro" id="IPR009091">
    <property type="entry name" value="RCC1/BLIP-II"/>
</dbReference>
<organism evidence="4 5">
    <name type="scientific">Lymnaea stagnalis</name>
    <name type="common">Great pond snail</name>
    <name type="synonym">Helix stagnalis</name>
    <dbReference type="NCBI Taxonomy" id="6523"/>
    <lineage>
        <taxon>Eukaryota</taxon>
        <taxon>Metazoa</taxon>
        <taxon>Spiralia</taxon>
        <taxon>Lophotrochozoa</taxon>
        <taxon>Mollusca</taxon>
        <taxon>Gastropoda</taxon>
        <taxon>Heterobranchia</taxon>
        <taxon>Euthyneura</taxon>
        <taxon>Panpulmonata</taxon>
        <taxon>Hygrophila</taxon>
        <taxon>Lymnaeoidea</taxon>
        <taxon>Lymnaeidae</taxon>
        <taxon>Lymnaea</taxon>
    </lineage>
</organism>
<name>A0AAV2I1H2_LYMST</name>
<evidence type="ECO:0000313" key="4">
    <source>
        <dbReference type="EMBL" id="CAL1539924.1"/>
    </source>
</evidence>
<dbReference type="InterPro" id="IPR058923">
    <property type="entry name" value="RCC1-like_dom"/>
</dbReference>
<feature type="domain" description="RCC1-like" evidence="3">
    <location>
        <begin position="3"/>
        <end position="382"/>
    </location>
</feature>
<dbReference type="Proteomes" id="UP001497497">
    <property type="component" value="Unassembled WGS sequence"/>
</dbReference>
<sequence length="385" mass="40585">MAVYTWGFGKNGQLGLGNKETVHTPQPANKTSAGQNLKSVVQVCCGGLFTAIVTRDGCLYTAGCGKFGRLGLGDSEDDVPLFSLVNSFGGVQQVSCGSWHAAAVTVEGQVYIWGHKKACGNSITSSSEGSAAMGIPSHVSYFTEVKVSGVACGHNYTYVWTSEGRVYSWGRGQHGVLGHGSDRDILSPTKLEQLSEFIVVAVDAGYSHCGTVTQCGLLFVSGKGSDGALGQGQSQLTDVYNPTKCDTAGCHISSVSCSKGEHHGHTLALTKQGEMLVWGDGYKGKLGLGDQKSRYTPTPVPKEYFNNEAVVSISAGGIHSSAATSSGSVYTWGCGSDGRLGHRDGQGHRYLFRSDVPRKVEELPQNELNTASVSASYYHTAALFS</sequence>
<proteinExistence type="predicted"/>
<dbReference type="EMBL" id="CAXITT010000361">
    <property type="protein sequence ID" value="CAL1539924.1"/>
    <property type="molecule type" value="Genomic_DNA"/>
</dbReference>
<feature type="repeat" description="RCC1" evidence="2">
    <location>
        <begin position="327"/>
        <end position="385"/>
    </location>
</feature>
<dbReference type="Gene3D" id="2.130.10.30">
    <property type="entry name" value="Regulator of chromosome condensation 1/beta-lactamase-inhibitor protein II"/>
    <property type="match status" value="2"/>
</dbReference>
<dbReference type="AlphaFoldDB" id="A0AAV2I1H2"/>
<reference evidence="4 5" key="1">
    <citation type="submission" date="2024-04" db="EMBL/GenBank/DDBJ databases">
        <authorList>
            <consortium name="Genoscope - CEA"/>
            <person name="William W."/>
        </authorList>
    </citation>
    <scope>NUCLEOTIDE SEQUENCE [LARGE SCALE GENOMIC DNA]</scope>
</reference>
<keyword evidence="1" id="KW-0677">Repeat</keyword>
<protein>
    <recommendedName>
        <fullName evidence="3">RCC1-like domain-containing protein</fullName>
    </recommendedName>
</protein>
<dbReference type="PRINTS" id="PR00633">
    <property type="entry name" value="RCCNDNSATION"/>
</dbReference>
<evidence type="ECO:0000256" key="1">
    <source>
        <dbReference type="ARBA" id="ARBA00022737"/>
    </source>
</evidence>
<feature type="repeat" description="RCC1" evidence="2">
    <location>
        <begin position="57"/>
        <end position="107"/>
    </location>
</feature>
<evidence type="ECO:0000313" key="5">
    <source>
        <dbReference type="Proteomes" id="UP001497497"/>
    </source>
</evidence>
<dbReference type="PROSITE" id="PS00626">
    <property type="entry name" value="RCC1_2"/>
    <property type="match status" value="1"/>
</dbReference>
<feature type="repeat" description="RCC1" evidence="2">
    <location>
        <begin position="164"/>
        <end position="215"/>
    </location>
</feature>
<feature type="repeat" description="RCC1" evidence="2">
    <location>
        <begin position="1"/>
        <end position="56"/>
    </location>
</feature>
<keyword evidence="5" id="KW-1185">Reference proteome</keyword>
<evidence type="ECO:0000256" key="2">
    <source>
        <dbReference type="PROSITE-ProRule" id="PRU00235"/>
    </source>
</evidence>